<sequence length="167" mass="18625">MSPTFVPFDTPNEDLPGIARSERQRRPHDFPVQQTSASGSRCRHKQSQSHHPPNEMACDPHVGSSIRKVGDGPSRPSSRHDEDTRVITYKRKAPATPTSSSRQKDNAGASWRAMLQEIGEGSEEEMEDDPRIFAARYPEGNHAVDDEECGADKDDQGYEDDEGEECM</sequence>
<name>A0A388LJE8_CHABU</name>
<comment type="caution">
    <text evidence="2">The sequence shown here is derived from an EMBL/GenBank/DDBJ whole genome shotgun (WGS) entry which is preliminary data.</text>
</comment>
<feature type="region of interest" description="Disordered" evidence="1">
    <location>
        <begin position="1"/>
        <end position="113"/>
    </location>
</feature>
<evidence type="ECO:0000313" key="3">
    <source>
        <dbReference type="Proteomes" id="UP000265515"/>
    </source>
</evidence>
<feature type="compositionally biased region" description="Acidic residues" evidence="1">
    <location>
        <begin position="157"/>
        <end position="167"/>
    </location>
</feature>
<evidence type="ECO:0000256" key="1">
    <source>
        <dbReference type="SAM" id="MobiDB-lite"/>
    </source>
</evidence>
<feature type="region of interest" description="Disordered" evidence="1">
    <location>
        <begin position="138"/>
        <end position="167"/>
    </location>
</feature>
<dbReference type="AlphaFoldDB" id="A0A388LJE8"/>
<evidence type="ECO:0000313" key="2">
    <source>
        <dbReference type="EMBL" id="GBG82446.1"/>
    </source>
</evidence>
<reference evidence="2 3" key="1">
    <citation type="journal article" date="2018" name="Cell">
        <title>The Chara Genome: Secondary Complexity and Implications for Plant Terrestrialization.</title>
        <authorList>
            <person name="Nishiyama T."/>
            <person name="Sakayama H."/>
            <person name="Vries J.D."/>
            <person name="Buschmann H."/>
            <person name="Saint-Marcoux D."/>
            <person name="Ullrich K.K."/>
            <person name="Haas F.B."/>
            <person name="Vanderstraeten L."/>
            <person name="Becker D."/>
            <person name="Lang D."/>
            <person name="Vosolsobe S."/>
            <person name="Rombauts S."/>
            <person name="Wilhelmsson P.K.I."/>
            <person name="Janitza P."/>
            <person name="Kern R."/>
            <person name="Heyl A."/>
            <person name="Rumpler F."/>
            <person name="Villalobos L.I.A.C."/>
            <person name="Clay J.M."/>
            <person name="Skokan R."/>
            <person name="Toyoda A."/>
            <person name="Suzuki Y."/>
            <person name="Kagoshima H."/>
            <person name="Schijlen E."/>
            <person name="Tajeshwar N."/>
            <person name="Catarino B."/>
            <person name="Hetherington A.J."/>
            <person name="Saltykova A."/>
            <person name="Bonnot C."/>
            <person name="Breuninger H."/>
            <person name="Symeonidi A."/>
            <person name="Radhakrishnan G.V."/>
            <person name="Van Nieuwerburgh F."/>
            <person name="Deforce D."/>
            <person name="Chang C."/>
            <person name="Karol K.G."/>
            <person name="Hedrich R."/>
            <person name="Ulvskov P."/>
            <person name="Glockner G."/>
            <person name="Delwiche C.F."/>
            <person name="Petrasek J."/>
            <person name="Van de Peer Y."/>
            <person name="Friml J."/>
            <person name="Beilby M."/>
            <person name="Dolan L."/>
            <person name="Kohara Y."/>
            <person name="Sugano S."/>
            <person name="Fujiyama A."/>
            <person name="Delaux P.-M."/>
            <person name="Quint M."/>
            <person name="TheiBen G."/>
            <person name="Hagemann M."/>
            <person name="Harholt J."/>
            <person name="Dunand C."/>
            <person name="Zachgo S."/>
            <person name="Langdale J."/>
            <person name="Maumus F."/>
            <person name="Straeten D.V.D."/>
            <person name="Gould S.B."/>
            <person name="Rensing S.A."/>
        </authorList>
    </citation>
    <scope>NUCLEOTIDE SEQUENCE [LARGE SCALE GENOMIC DNA]</scope>
    <source>
        <strain evidence="2 3">S276</strain>
    </source>
</reference>
<keyword evidence="3" id="KW-1185">Reference proteome</keyword>
<accession>A0A388LJE8</accession>
<protein>
    <submittedName>
        <fullName evidence="2">Uncharacterized protein</fullName>
    </submittedName>
</protein>
<dbReference type="Proteomes" id="UP000265515">
    <property type="component" value="Unassembled WGS sequence"/>
</dbReference>
<dbReference type="Gramene" id="GBG82446">
    <property type="protein sequence ID" value="GBG82446"/>
    <property type="gene ID" value="CBR_g34823"/>
</dbReference>
<organism evidence="2 3">
    <name type="scientific">Chara braunii</name>
    <name type="common">Braun's stonewort</name>
    <dbReference type="NCBI Taxonomy" id="69332"/>
    <lineage>
        <taxon>Eukaryota</taxon>
        <taxon>Viridiplantae</taxon>
        <taxon>Streptophyta</taxon>
        <taxon>Charophyceae</taxon>
        <taxon>Charales</taxon>
        <taxon>Characeae</taxon>
        <taxon>Chara</taxon>
    </lineage>
</organism>
<feature type="compositionally biased region" description="Basic and acidic residues" evidence="1">
    <location>
        <begin position="20"/>
        <end position="29"/>
    </location>
</feature>
<proteinExistence type="predicted"/>
<gene>
    <name evidence="2" type="ORF">CBR_g34823</name>
</gene>
<dbReference type="EMBL" id="BFEA01000407">
    <property type="protein sequence ID" value="GBG82446.1"/>
    <property type="molecule type" value="Genomic_DNA"/>
</dbReference>